<evidence type="ECO:0000313" key="4">
    <source>
        <dbReference type="EMBL" id="RVU41224.1"/>
    </source>
</evidence>
<name>A0A437R384_9GAMM</name>
<dbReference type="Proteomes" id="UP000283077">
    <property type="component" value="Unassembled WGS sequence"/>
</dbReference>
<comment type="similarity">
    <text evidence="1">Belongs to the MlaA family.</text>
</comment>
<dbReference type="InterPro" id="IPR007428">
    <property type="entry name" value="MlaA"/>
</dbReference>
<keyword evidence="5" id="KW-1185">Reference proteome</keyword>
<dbReference type="PRINTS" id="PR01805">
    <property type="entry name" value="VACJLIPOPROT"/>
</dbReference>
<dbReference type="GO" id="GO:0016020">
    <property type="term" value="C:membrane"/>
    <property type="evidence" value="ECO:0007669"/>
    <property type="project" value="InterPro"/>
</dbReference>
<evidence type="ECO:0000256" key="2">
    <source>
        <dbReference type="ARBA" id="ARBA00022729"/>
    </source>
</evidence>
<dbReference type="PANTHER" id="PTHR30035:SF3">
    <property type="entry name" value="INTERMEMBRANE PHOSPHOLIPID TRANSPORT SYSTEM LIPOPROTEIN MLAA"/>
    <property type="match status" value="1"/>
</dbReference>
<keyword evidence="4" id="KW-0449">Lipoprotein</keyword>
<reference evidence="4 5" key="1">
    <citation type="submission" date="2019-01" db="EMBL/GenBank/DDBJ databases">
        <authorList>
            <person name="Chen W.-M."/>
        </authorList>
    </citation>
    <scope>NUCLEOTIDE SEQUENCE [LARGE SCALE GENOMIC DNA]</scope>
    <source>
        <strain evidence="4 5">KYPC3</strain>
    </source>
</reference>
<keyword evidence="2 3" id="KW-0732">Signal</keyword>
<dbReference type="PROSITE" id="PS51257">
    <property type="entry name" value="PROKAR_LIPOPROTEIN"/>
    <property type="match status" value="1"/>
</dbReference>
<dbReference type="EMBL" id="SACS01000002">
    <property type="protein sequence ID" value="RVU41224.1"/>
    <property type="molecule type" value="Genomic_DNA"/>
</dbReference>
<protein>
    <submittedName>
        <fullName evidence="4">VacJ family lipoprotein</fullName>
    </submittedName>
</protein>
<sequence length="262" mass="28590">MNPIIKLSLATALLSLAACSSKPQTPATETAAATNASDASQAAVYQDERDPFESFNRSMWTFNYDYLDEYLLRPATVGYMAVVPKPARTGLSNLVNNLNEPANFFNGLLQGKPKHSAISAGRFLVNSTVGLVGLIDVATPMGLDVKEEDFGQSLGVWGVGQGPFLMIPARGPSTVRNFTGELVDNLYFPMSVLNTPQTIAKFTIGALSGREALMAQEKLLNDSLDPYAFVKDAYFQRQDYQLYDGNPPEQEVDEAALEEFLE</sequence>
<comment type="caution">
    <text evidence="4">The sequence shown here is derived from an EMBL/GenBank/DDBJ whole genome shotgun (WGS) entry which is preliminary data.</text>
</comment>
<proteinExistence type="inferred from homology"/>
<dbReference type="Pfam" id="PF04333">
    <property type="entry name" value="MlaA"/>
    <property type="match status" value="1"/>
</dbReference>
<feature type="chain" id="PRO_5019068633" evidence="3">
    <location>
        <begin position="18"/>
        <end position="262"/>
    </location>
</feature>
<evidence type="ECO:0000313" key="5">
    <source>
        <dbReference type="Proteomes" id="UP000283077"/>
    </source>
</evidence>
<dbReference type="GO" id="GO:0120010">
    <property type="term" value="P:intermembrane phospholipid transfer"/>
    <property type="evidence" value="ECO:0007669"/>
    <property type="project" value="TreeGrafter"/>
</dbReference>
<evidence type="ECO:0000256" key="1">
    <source>
        <dbReference type="ARBA" id="ARBA00010634"/>
    </source>
</evidence>
<dbReference type="OrthoDB" id="9785326at2"/>
<gene>
    <name evidence="4" type="ORF">EOE67_03220</name>
</gene>
<dbReference type="PANTHER" id="PTHR30035">
    <property type="entry name" value="LIPOPROTEIN VACJ-RELATED"/>
    <property type="match status" value="1"/>
</dbReference>
<dbReference type="AlphaFoldDB" id="A0A437R384"/>
<evidence type="ECO:0000256" key="3">
    <source>
        <dbReference type="SAM" id="SignalP"/>
    </source>
</evidence>
<feature type="signal peptide" evidence="3">
    <location>
        <begin position="1"/>
        <end position="17"/>
    </location>
</feature>
<organism evidence="4 5">
    <name type="scientific">Rheinheimera riviphila</name>
    <dbReference type="NCBI Taxonomy" id="1834037"/>
    <lineage>
        <taxon>Bacteria</taxon>
        <taxon>Pseudomonadati</taxon>
        <taxon>Pseudomonadota</taxon>
        <taxon>Gammaproteobacteria</taxon>
        <taxon>Chromatiales</taxon>
        <taxon>Chromatiaceae</taxon>
        <taxon>Rheinheimera</taxon>
    </lineage>
</organism>
<dbReference type="RefSeq" id="WP_127697607.1">
    <property type="nucleotide sequence ID" value="NZ_SACS01000002.1"/>
</dbReference>
<accession>A0A437R384</accession>